<dbReference type="EMBL" id="LGRX02013924">
    <property type="protein sequence ID" value="KAK3265427.1"/>
    <property type="molecule type" value="Genomic_DNA"/>
</dbReference>
<evidence type="ECO:0000313" key="3">
    <source>
        <dbReference type="Proteomes" id="UP001190700"/>
    </source>
</evidence>
<feature type="domain" description="DUF7148" evidence="1">
    <location>
        <begin position="14"/>
        <end position="130"/>
    </location>
</feature>
<dbReference type="AlphaFoldDB" id="A0AAE0KYK7"/>
<proteinExistence type="predicted"/>
<dbReference type="Proteomes" id="UP001190700">
    <property type="component" value="Unassembled WGS sequence"/>
</dbReference>
<gene>
    <name evidence="2" type="ORF">CYMTET_25895</name>
</gene>
<sequence length="131" mass="14181">MDVIRRSGLFCIAETSQLGTAKLPSDVSTDVFCSSLYQWASTLTTSGQNMPFALPQRVDRLDNGFKMSFLQSDENDEFVSVGEIEATVQSVQGGGDALIITGTGNWENLVDIPMVMQTMPGAIKRAIVASR</sequence>
<protein>
    <recommendedName>
        <fullName evidence="1">DUF7148 domain-containing protein</fullName>
    </recommendedName>
</protein>
<dbReference type="PANTHER" id="PTHR36352">
    <property type="entry name" value="EXPRESSED PROTEIN"/>
    <property type="match status" value="1"/>
</dbReference>
<dbReference type="Pfam" id="PF23650">
    <property type="entry name" value="DUF7148"/>
    <property type="match status" value="1"/>
</dbReference>
<keyword evidence="3" id="KW-1185">Reference proteome</keyword>
<name>A0AAE0KYK7_9CHLO</name>
<evidence type="ECO:0000313" key="2">
    <source>
        <dbReference type="EMBL" id="KAK3265427.1"/>
    </source>
</evidence>
<accession>A0AAE0KYK7</accession>
<dbReference type="PANTHER" id="PTHR36352:SF1">
    <property type="entry name" value="EXPRESSED PROTEIN"/>
    <property type="match status" value="1"/>
</dbReference>
<reference evidence="2 3" key="1">
    <citation type="journal article" date="2015" name="Genome Biol. Evol.">
        <title>Comparative Genomics of a Bacterivorous Green Alga Reveals Evolutionary Causalities and Consequences of Phago-Mixotrophic Mode of Nutrition.</title>
        <authorList>
            <person name="Burns J.A."/>
            <person name="Paasch A."/>
            <person name="Narechania A."/>
            <person name="Kim E."/>
        </authorList>
    </citation>
    <scope>NUCLEOTIDE SEQUENCE [LARGE SCALE GENOMIC DNA]</scope>
    <source>
        <strain evidence="2 3">PLY_AMNH</strain>
    </source>
</reference>
<dbReference type="InterPro" id="IPR055572">
    <property type="entry name" value="DUF7148"/>
</dbReference>
<comment type="caution">
    <text evidence="2">The sequence shown here is derived from an EMBL/GenBank/DDBJ whole genome shotgun (WGS) entry which is preliminary data.</text>
</comment>
<evidence type="ECO:0000259" key="1">
    <source>
        <dbReference type="Pfam" id="PF23650"/>
    </source>
</evidence>
<organism evidence="2 3">
    <name type="scientific">Cymbomonas tetramitiformis</name>
    <dbReference type="NCBI Taxonomy" id="36881"/>
    <lineage>
        <taxon>Eukaryota</taxon>
        <taxon>Viridiplantae</taxon>
        <taxon>Chlorophyta</taxon>
        <taxon>Pyramimonadophyceae</taxon>
        <taxon>Pyramimonadales</taxon>
        <taxon>Pyramimonadaceae</taxon>
        <taxon>Cymbomonas</taxon>
    </lineage>
</organism>